<evidence type="ECO:0000313" key="4">
    <source>
        <dbReference type="Proteomes" id="UP000019487"/>
    </source>
</evidence>
<reference evidence="3 4" key="1">
    <citation type="journal article" date="2014" name="Genome Announc.">
        <title>Draft genome sequence of Sclerotinia borealis, a psychrophilic plant pathogenic fungus.</title>
        <authorList>
            <person name="Mardanov A.V."/>
            <person name="Beletsky A.V."/>
            <person name="Kadnikov V.V."/>
            <person name="Ignatov A.N."/>
            <person name="Ravin N.V."/>
        </authorList>
    </citation>
    <scope>NUCLEOTIDE SEQUENCE [LARGE SCALE GENOMIC DNA]</scope>
    <source>
        <strain evidence="4">F-4157</strain>
    </source>
</reference>
<feature type="region of interest" description="Disordered" evidence="2">
    <location>
        <begin position="173"/>
        <end position="203"/>
    </location>
</feature>
<organism evidence="3 4">
    <name type="scientific">Sclerotinia borealis (strain F-4128)</name>
    <dbReference type="NCBI Taxonomy" id="1432307"/>
    <lineage>
        <taxon>Eukaryota</taxon>
        <taxon>Fungi</taxon>
        <taxon>Dikarya</taxon>
        <taxon>Ascomycota</taxon>
        <taxon>Pezizomycotina</taxon>
        <taxon>Leotiomycetes</taxon>
        <taxon>Helotiales</taxon>
        <taxon>Sclerotiniaceae</taxon>
        <taxon>Sclerotinia</taxon>
    </lineage>
</organism>
<evidence type="ECO:0000256" key="1">
    <source>
        <dbReference type="SAM" id="Coils"/>
    </source>
</evidence>
<keyword evidence="4" id="KW-1185">Reference proteome</keyword>
<proteinExistence type="predicted"/>
<dbReference type="Proteomes" id="UP000019487">
    <property type="component" value="Unassembled WGS sequence"/>
</dbReference>
<gene>
    <name evidence="3" type="ORF">SBOR_2043</name>
</gene>
<dbReference type="EMBL" id="AYSA01000082">
    <property type="protein sequence ID" value="ESZ97586.1"/>
    <property type="molecule type" value="Genomic_DNA"/>
</dbReference>
<name>W9CNZ9_SCLBF</name>
<evidence type="ECO:0000313" key="3">
    <source>
        <dbReference type="EMBL" id="ESZ97586.1"/>
    </source>
</evidence>
<protein>
    <submittedName>
        <fullName evidence="3">Uncharacterized protein</fullName>
    </submittedName>
</protein>
<dbReference type="HOGENOM" id="CLU_969747_0_0_1"/>
<sequence length="346" mass="38528">MENSSHSPHFYNKTLQAPNCDIGMDGLYDGLYGAQNELKSSCSLDDIALSKESRVPLSENYSSTQQYSYPGLHCPARLDWHQIGQPLDLWSKNNFAKDAWLKTRRVLAISDSDEDTESPEDERVTLQKEISELTTENDELLASLDLLQAQGSTPLPTTPTNSSQPFDITYTIPESESESESPSSSSTATCVLRSPPGSIATPSPLPELYRAVSNTLQNSAMAARKQNQAYLVLHAAIPVAAISLATTTVTGIYTTLEEANGFVERIAEETCRDVPEEHLTLMVEEDGGYAFDIFDMEKHMLHRVHIEKQVIRGAWSDEADFEKTGVMRRDQEEEREIFLDMAKLSL</sequence>
<accession>W9CNZ9</accession>
<keyword evidence="1" id="KW-0175">Coiled coil</keyword>
<comment type="caution">
    <text evidence="3">The sequence shown here is derived from an EMBL/GenBank/DDBJ whole genome shotgun (WGS) entry which is preliminary data.</text>
</comment>
<feature type="coiled-coil region" evidence="1">
    <location>
        <begin position="123"/>
        <end position="150"/>
    </location>
</feature>
<dbReference type="OrthoDB" id="3545336at2759"/>
<evidence type="ECO:0000256" key="2">
    <source>
        <dbReference type="SAM" id="MobiDB-lite"/>
    </source>
</evidence>
<dbReference type="AlphaFoldDB" id="W9CNZ9"/>